<evidence type="ECO:0008006" key="4">
    <source>
        <dbReference type="Google" id="ProtNLM"/>
    </source>
</evidence>
<name>K2J257_9GAMM</name>
<proteinExistence type="predicted"/>
<keyword evidence="1" id="KW-0812">Transmembrane</keyword>
<keyword evidence="3" id="KW-1185">Reference proteome</keyword>
<feature type="transmembrane region" description="Helical" evidence="1">
    <location>
        <begin position="6"/>
        <end position="25"/>
    </location>
</feature>
<dbReference type="EMBL" id="AMRI01000003">
    <property type="protein sequence ID" value="EKE77061.1"/>
    <property type="molecule type" value="Genomic_DNA"/>
</dbReference>
<evidence type="ECO:0000256" key="1">
    <source>
        <dbReference type="SAM" id="Phobius"/>
    </source>
</evidence>
<feature type="transmembrane region" description="Helical" evidence="1">
    <location>
        <begin position="64"/>
        <end position="82"/>
    </location>
</feature>
<sequence>MLLEILRHTPLWVYGLLLGLLLLGLKQSRDRRLGLRQAYLLPLLMVALSLLGMASSFGWQGGMVLWWLAGLALAATLGRGLAGQVRGRYHRASGQFEVQGSWAPLLLILAIFFTKYGVGVMTALHPSLFQPGPVAGLCLLYGALSGLFCARALGLWRLKQAA</sequence>
<dbReference type="Proteomes" id="UP000006755">
    <property type="component" value="Unassembled WGS sequence"/>
</dbReference>
<dbReference type="AlphaFoldDB" id="K2J257"/>
<comment type="caution">
    <text evidence="2">The sequence shown here is derived from an EMBL/GenBank/DDBJ whole genome shotgun (WGS) entry which is preliminary data.</text>
</comment>
<keyword evidence="1" id="KW-1133">Transmembrane helix</keyword>
<protein>
    <recommendedName>
        <fullName evidence="4">Transmembrane protein</fullName>
    </recommendedName>
</protein>
<reference evidence="2 3" key="1">
    <citation type="journal article" date="2012" name="J. Bacteriol.">
        <title>Genome Sequence of Gallaecimonas xiamenensis Type Strain 3-C-1.</title>
        <authorList>
            <person name="Lai Q."/>
            <person name="Wang L."/>
            <person name="Wang W."/>
            <person name="Shao Z."/>
        </authorList>
    </citation>
    <scope>NUCLEOTIDE SEQUENCE [LARGE SCALE GENOMIC DNA]</scope>
    <source>
        <strain evidence="2 3">3-C-1</strain>
    </source>
</reference>
<dbReference type="OrthoDB" id="3034721at2"/>
<dbReference type="Pfam" id="PF20327">
    <property type="entry name" value="DUF6622"/>
    <property type="match status" value="1"/>
</dbReference>
<evidence type="ECO:0000313" key="3">
    <source>
        <dbReference type="Proteomes" id="UP000006755"/>
    </source>
</evidence>
<gene>
    <name evidence="2" type="ORF">B3C1_02610</name>
</gene>
<accession>K2J257</accession>
<feature type="transmembrane region" description="Helical" evidence="1">
    <location>
        <begin position="37"/>
        <end position="58"/>
    </location>
</feature>
<organism evidence="2 3">
    <name type="scientific">Gallaecimonas xiamenensis 3-C-1</name>
    <dbReference type="NCBI Taxonomy" id="745411"/>
    <lineage>
        <taxon>Bacteria</taxon>
        <taxon>Pseudomonadati</taxon>
        <taxon>Pseudomonadota</taxon>
        <taxon>Gammaproteobacteria</taxon>
        <taxon>Enterobacterales</taxon>
        <taxon>Gallaecimonadaceae</taxon>
        <taxon>Gallaecimonas</taxon>
    </lineage>
</organism>
<keyword evidence="1" id="KW-0472">Membrane</keyword>
<evidence type="ECO:0000313" key="2">
    <source>
        <dbReference type="EMBL" id="EKE77061.1"/>
    </source>
</evidence>
<dbReference type="RefSeq" id="WP_008482720.1">
    <property type="nucleotide sequence ID" value="NZ_AMRI01000003.1"/>
</dbReference>
<feature type="transmembrane region" description="Helical" evidence="1">
    <location>
        <begin position="102"/>
        <end position="122"/>
    </location>
</feature>
<dbReference type="eggNOG" id="ENOG5032ZU3">
    <property type="taxonomic scope" value="Bacteria"/>
</dbReference>
<feature type="transmembrane region" description="Helical" evidence="1">
    <location>
        <begin position="134"/>
        <end position="156"/>
    </location>
</feature>
<dbReference type="InterPro" id="IPR046730">
    <property type="entry name" value="DUF6622"/>
</dbReference>